<dbReference type="HOGENOM" id="CLU_098910_0_0_2"/>
<feature type="compositionally biased region" description="Polar residues" evidence="1">
    <location>
        <begin position="75"/>
        <end position="84"/>
    </location>
</feature>
<dbReference type="KEGG" id="htu:Htur_2555"/>
<dbReference type="PROSITE" id="PS51257">
    <property type="entry name" value="PROKAR_LIPOPROTEIN"/>
    <property type="match status" value="1"/>
</dbReference>
<feature type="region of interest" description="Disordered" evidence="1">
    <location>
        <begin position="16"/>
        <end position="91"/>
    </location>
</feature>
<proteinExistence type="predicted"/>
<feature type="compositionally biased region" description="Acidic residues" evidence="1">
    <location>
        <begin position="26"/>
        <end position="71"/>
    </location>
</feature>
<evidence type="ECO:0008006" key="4">
    <source>
        <dbReference type="Google" id="ProtNLM"/>
    </source>
</evidence>
<dbReference type="AlphaFoldDB" id="D2RW03"/>
<organism evidence="2 3">
    <name type="scientific">Haloterrigena turkmenica (strain ATCC 51198 / DSM 5511 / JCM 9101 / NCIMB 13204 / VKM B-1734 / 4k)</name>
    <name type="common">Halococcus turkmenicus</name>
    <dbReference type="NCBI Taxonomy" id="543526"/>
    <lineage>
        <taxon>Archaea</taxon>
        <taxon>Methanobacteriati</taxon>
        <taxon>Methanobacteriota</taxon>
        <taxon>Stenosarchaea group</taxon>
        <taxon>Halobacteria</taxon>
        <taxon>Halobacteriales</taxon>
        <taxon>Natrialbaceae</taxon>
        <taxon>Haloterrigena</taxon>
    </lineage>
</organism>
<sequence>MNRRTLLLASGVTVSSALAGCTGGSDDGDDEADGGGDGNGDETDSEPAESSDADSPQPDDETSGAETEDDDATRPTPQTLSGTGDASEPIGIEGGLTVVESNHEGTESFRVEVAADDGARAIFADNTGPYEGEKAGLLEAGNYTVDVSADGAWHLTVRQPRATAEAADGLPQTLSGTDPVVAGPIAFDGGHTAHATHDGDGVFQIRVFPETGTRPELVVLEQDEYDDSVSFDFDGLGWIDVQADADWTLEIE</sequence>
<evidence type="ECO:0000256" key="1">
    <source>
        <dbReference type="SAM" id="MobiDB-lite"/>
    </source>
</evidence>
<accession>D2RW03</accession>
<name>D2RW03_HALTV</name>
<dbReference type="EMBL" id="CP001860">
    <property type="protein sequence ID" value="ADB61432.1"/>
    <property type="molecule type" value="Genomic_DNA"/>
</dbReference>
<dbReference type="eggNOG" id="arCOG09394">
    <property type="taxonomic scope" value="Archaea"/>
</dbReference>
<evidence type="ECO:0000313" key="3">
    <source>
        <dbReference type="Proteomes" id="UP000001903"/>
    </source>
</evidence>
<dbReference type="OrthoDB" id="186636at2157"/>
<dbReference type="GeneID" id="8743168"/>
<dbReference type="Proteomes" id="UP000001903">
    <property type="component" value="Chromosome"/>
</dbReference>
<keyword evidence="3" id="KW-1185">Reference proteome</keyword>
<gene>
    <name evidence="2" type="ordered locus">Htur_2555</name>
</gene>
<reference evidence="2 3" key="1">
    <citation type="journal article" date="2010" name="Stand. Genomic Sci.">
        <title>Complete genome sequence of Haloterrigena turkmenica type strain (4k).</title>
        <authorList>
            <person name="Saunders E."/>
            <person name="Tindall B.J."/>
            <person name="Fahnrich R."/>
            <person name="Lapidus A."/>
            <person name="Copeland A."/>
            <person name="Del Rio T.G."/>
            <person name="Lucas S."/>
            <person name="Chen F."/>
            <person name="Tice H."/>
            <person name="Cheng J.F."/>
            <person name="Han C."/>
            <person name="Detter J.C."/>
            <person name="Bruce D."/>
            <person name="Goodwin L."/>
            <person name="Chain P."/>
            <person name="Pitluck S."/>
            <person name="Pati A."/>
            <person name="Ivanova N."/>
            <person name="Mavromatis K."/>
            <person name="Chen A."/>
            <person name="Palaniappan K."/>
            <person name="Land M."/>
            <person name="Hauser L."/>
            <person name="Chang Y.J."/>
            <person name="Jeffries C.D."/>
            <person name="Brettin T."/>
            <person name="Rohde M."/>
            <person name="Goker M."/>
            <person name="Bristow J."/>
            <person name="Eisen J.A."/>
            <person name="Markowitz V."/>
            <person name="Hugenholtz P."/>
            <person name="Klenk H.P."/>
            <person name="Kyrpides N.C."/>
        </authorList>
    </citation>
    <scope>NUCLEOTIDE SEQUENCE [LARGE SCALE GENOMIC DNA]</scope>
    <source>
        <strain evidence="3">ATCC 51198 / DSM 5511 / JCM 9101 / NCIMB 13204 / VKM B-1734 / 4k</strain>
    </source>
</reference>
<evidence type="ECO:0000313" key="2">
    <source>
        <dbReference type="EMBL" id="ADB61432.1"/>
    </source>
</evidence>
<dbReference type="RefSeq" id="WP_012943708.1">
    <property type="nucleotide sequence ID" value="NC_013743.1"/>
</dbReference>
<protein>
    <recommendedName>
        <fullName evidence="4">Cell surface glycoprotein</fullName>
    </recommendedName>
</protein>